<dbReference type="Gene3D" id="3.10.450.50">
    <property type="match status" value="1"/>
</dbReference>
<dbReference type="KEGG" id="acp:A2cp1_3324"/>
<dbReference type="InterPro" id="IPR032710">
    <property type="entry name" value="NTF2-like_dom_sf"/>
</dbReference>
<gene>
    <name evidence="4" type="ordered locus">A2cp1_3324</name>
</gene>
<protein>
    <submittedName>
        <fullName evidence="4">RNA polymerase, sigma-24 subunit, ECF subfamily</fullName>
    </submittedName>
</protein>
<dbReference type="GO" id="GO:0016987">
    <property type="term" value="F:sigma factor activity"/>
    <property type="evidence" value="ECO:0007669"/>
    <property type="project" value="InterPro"/>
</dbReference>
<dbReference type="InterPro" id="IPR036388">
    <property type="entry name" value="WH-like_DNA-bd_sf"/>
</dbReference>
<dbReference type="GO" id="GO:0003677">
    <property type="term" value="F:DNA binding"/>
    <property type="evidence" value="ECO:0007669"/>
    <property type="project" value="InterPro"/>
</dbReference>
<accession>B8JHE6</accession>
<feature type="domain" description="RNA polymerase sigma factor 70 region 4 type 2" evidence="3">
    <location>
        <begin position="117"/>
        <end position="168"/>
    </location>
</feature>
<evidence type="ECO:0000256" key="1">
    <source>
        <dbReference type="ARBA" id="ARBA00011344"/>
    </source>
</evidence>
<feature type="domain" description="RNA polymerase sigma-70 region 2" evidence="2">
    <location>
        <begin position="19"/>
        <end position="82"/>
    </location>
</feature>
<dbReference type="NCBIfam" id="TIGR02937">
    <property type="entry name" value="sigma70-ECF"/>
    <property type="match status" value="1"/>
</dbReference>
<dbReference type="CDD" id="cd06171">
    <property type="entry name" value="Sigma70_r4"/>
    <property type="match status" value="1"/>
</dbReference>
<dbReference type="InterPro" id="IPR007627">
    <property type="entry name" value="RNA_pol_sigma70_r2"/>
</dbReference>
<evidence type="ECO:0000259" key="3">
    <source>
        <dbReference type="Pfam" id="PF08281"/>
    </source>
</evidence>
<evidence type="ECO:0000313" key="4">
    <source>
        <dbReference type="EMBL" id="ACL66658.1"/>
    </source>
</evidence>
<dbReference type="InterPro" id="IPR013325">
    <property type="entry name" value="RNA_pol_sigma_r2"/>
</dbReference>
<evidence type="ECO:0000313" key="5">
    <source>
        <dbReference type="Proteomes" id="UP000007089"/>
    </source>
</evidence>
<dbReference type="EMBL" id="CP001359">
    <property type="protein sequence ID" value="ACL66658.1"/>
    <property type="molecule type" value="Genomic_DNA"/>
</dbReference>
<dbReference type="GO" id="GO:0006352">
    <property type="term" value="P:DNA-templated transcription initiation"/>
    <property type="evidence" value="ECO:0007669"/>
    <property type="project" value="InterPro"/>
</dbReference>
<comment type="subunit">
    <text evidence="1">Interacts transiently with the RNA polymerase catalytic core formed by RpoA, RpoB, RpoC and RpoZ (2 alpha, 1 beta, 1 beta' and 1 omega subunit) to form the RNA polymerase holoenzyme that can initiate transcription.</text>
</comment>
<keyword evidence="5" id="KW-1185">Reference proteome</keyword>
<dbReference type="PANTHER" id="PTHR30173">
    <property type="entry name" value="SIGMA 19 FACTOR"/>
    <property type="match status" value="1"/>
</dbReference>
<organism evidence="4 5">
    <name type="scientific">Anaeromyxobacter dehalogenans (strain ATCC BAA-258 / DSM 21875 / 2CP-1)</name>
    <dbReference type="NCBI Taxonomy" id="455488"/>
    <lineage>
        <taxon>Bacteria</taxon>
        <taxon>Pseudomonadati</taxon>
        <taxon>Myxococcota</taxon>
        <taxon>Myxococcia</taxon>
        <taxon>Myxococcales</taxon>
        <taxon>Cystobacterineae</taxon>
        <taxon>Anaeromyxobacteraceae</taxon>
        <taxon>Anaeromyxobacter</taxon>
    </lineage>
</organism>
<dbReference type="SUPFAM" id="SSF88659">
    <property type="entry name" value="Sigma3 and sigma4 domains of RNA polymerase sigma factors"/>
    <property type="match status" value="1"/>
</dbReference>
<dbReference type="RefSeq" id="WP_015934469.1">
    <property type="nucleotide sequence ID" value="NC_011891.1"/>
</dbReference>
<dbReference type="Proteomes" id="UP000007089">
    <property type="component" value="Chromosome"/>
</dbReference>
<dbReference type="HOGENOM" id="CLU_047691_22_0_7"/>
<dbReference type="InterPro" id="IPR014284">
    <property type="entry name" value="RNA_pol_sigma-70_dom"/>
</dbReference>
<dbReference type="AlphaFoldDB" id="B8JHE6"/>
<dbReference type="Gene3D" id="1.10.1740.10">
    <property type="match status" value="1"/>
</dbReference>
<evidence type="ECO:0000259" key="2">
    <source>
        <dbReference type="Pfam" id="PF04542"/>
    </source>
</evidence>
<dbReference type="InterPro" id="IPR013249">
    <property type="entry name" value="RNA_pol_sigma70_r4_t2"/>
</dbReference>
<dbReference type="SUPFAM" id="SSF54427">
    <property type="entry name" value="NTF2-like"/>
    <property type="match status" value="1"/>
</dbReference>
<dbReference type="InterPro" id="IPR052704">
    <property type="entry name" value="ECF_Sigma-70_Domain"/>
</dbReference>
<name>B8JHE6_ANAD2</name>
<dbReference type="NCBIfam" id="NF007214">
    <property type="entry name" value="PRK09636.1"/>
    <property type="match status" value="1"/>
</dbReference>
<dbReference type="Gene3D" id="1.10.10.10">
    <property type="entry name" value="Winged helix-like DNA-binding domain superfamily/Winged helix DNA-binding domain"/>
    <property type="match status" value="1"/>
</dbReference>
<dbReference type="SUPFAM" id="SSF88946">
    <property type="entry name" value="Sigma2 domain of RNA polymerase sigma factors"/>
    <property type="match status" value="1"/>
</dbReference>
<dbReference type="Pfam" id="PF08281">
    <property type="entry name" value="Sigma70_r4_2"/>
    <property type="match status" value="1"/>
</dbReference>
<dbReference type="PANTHER" id="PTHR30173:SF36">
    <property type="entry name" value="ECF RNA POLYMERASE SIGMA FACTOR SIGJ"/>
    <property type="match status" value="1"/>
</dbReference>
<proteinExistence type="predicted"/>
<dbReference type="InterPro" id="IPR013324">
    <property type="entry name" value="RNA_pol_sigma_r3/r4-like"/>
</dbReference>
<sequence length="302" mass="33498">MMTTSATTPGHPAERSSAFERLRPRLFGIAYRMLGTVPDAEDVLQTAYLRWHEADVAAVQNPEAWLVAVTSRLAVDRLRQASGERQRYVGDWLPEPLVTGAAPPADARSELASDLSMAFLVLLERLSPDERAALLLRDVFGAGYAEIARVLDRSEEACRQVVHRARLRVREGRPRFEVPLEAKHRLVARFLDRLAAADEQALLALVSDDATWTSDGGGKVHVARGLRGSARIVRFMLNVARKGAGRTRRELVWVNGEPAILTTLDGRPFSTISFATDGERVTAFYAVLNPDKLRRVEPARAR</sequence>
<reference evidence="4" key="1">
    <citation type="submission" date="2009-01" db="EMBL/GenBank/DDBJ databases">
        <title>Complete sequence of Anaeromyxobacter dehalogenans 2CP-1.</title>
        <authorList>
            <consortium name="US DOE Joint Genome Institute"/>
            <person name="Lucas S."/>
            <person name="Copeland A."/>
            <person name="Lapidus A."/>
            <person name="Glavina del Rio T."/>
            <person name="Dalin E."/>
            <person name="Tice H."/>
            <person name="Bruce D."/>
            <person name="Goodwin L."/>
            <person name="Pitluck S."/>
            <person name="Saunders E."/>
            <person name="Brettin T."/>
            <person name="Detter J.C."/>
            <person name="Han C."/>
            <person name="Larimer F."/>
            <person name="Land M."/>
            <person name="Hauser L."/>
            <person name="Kyrpides N."/>
            <person name="Ovchinnikova G."/>
            <person name="Beliaev A.S."/>
            <person name="Richardson P."/>
        </authorList>
    </citation>
    <scope>NUCLEOTIDE SEQUENCE</scope>
    <source>
        <strain evidence="4">2CP-1</strain>
    </source>
</reference>
<dbReference type="Pfam" id="PF04542">
    <property type="entry name" value="Sigma70_r2"/>
    <property type="match status" value="1"/>
</dbReference>